<dbReference type="Proteomes" id="UP000760860">
    <property type="component" value="Unassembled WGS sequence"/>
</dbReference>
<proteinExistence type="predicted"/>
<evidence type="ECO:0000256" key="1">
    <source>
        <dbReference type="SAM" id="MobiDB-lite"/>
    </source>
</evidence>
<feature type="region of interest" description="Disordered" evidence="1">
    <location>
        <begin position="1"/>
        <end position="66"/>
    </location>
</feature>
<dbReference type="VEuPathDB" id="FungiDB:PC110_g19965"/>
<reference evidence="2" key="1">
    <citation type="submission" date="2018-05" db="EMBL/GenBank/DDBJ databases">
        <title>Effector identification in a new, highly contiguous assembly of the strawberry crown rot pathogen Phytophthora cactorum.</title>
        <authorList>
            <person name="Armitage A.D."/>
            <person name="Nellist C.F."/>
            <person name="Bates H."/>
            <person name="Vickerstaff R.J."/>
            <person name="Harrison R.J."/>
        </authorList>
    </citation>
    <scope>NUCLEOTIDE SEQUENCE</scope>
    <source>
        <strain evidence="2">P421</strain>
    </source>
</reference>
<gene>
    <name evidence="2" type="ORF">PC129_g20661</name>
</gene>
<feature type="compositionally biased region" description="Polar residues" evidence="1">
    <location>
        <begin position="1"/>
        <end position="13"/>
    </location>
</feature>
<feature type="compositionally biased region" description="Pro residues" evidence="1">
    <location>
        <begin position="15"/>
        <end position="36"/>
    </location>
</feature>
<dbReference type="EMBL" id="RCMV01001502">
    <property type="protein sequence ID" value="KAG3208309.1"/>
    <property type="molecule type" value="Genomic_DNA"/>
</dbReference>
<protein>
    <submittedName>
        <fullName evidence="2">Uncharacterized protein</fullName>
    </submittedName>
</protein>
<sequence length="431" mass="48597">MTDNQESGQNLKWPTSPPSLPRLPVFPPLPPLPPPDASKSTEFTRKAPPVQPASVTRSESRPRRFGTKITNLLSAGDGSSAAHKADYKSPPASVALAAAQRYYHHYQHLSQPGKKSCVVEKLREESYEMKSENVTKESSTALPEDTENNKDLWLSAKSPQLSLLQECIPKKTPMQSGRTIWSVTPDELTELVKEMATMKKESAEPVKKLSYAEASKRNLPGFTESRASQEVKAMEDDRPLRTFKTYYGLPIIPSYESSRSRDIHHAATLEEKEDPLEGRTSLTTENKSSFVLNHSQISGLSATTPTFYPRQTTETNDLIQLLKASLASKKIAPHMDWWPGDWKCRNCGNHVLIPKAYNLLFYEKLIAHFSRRRTFRTGIRVSGAELGNWKTLASFSRQLLLILQPELRTTTRTCFRFVRLSLSYLCVRSES</sequence>
<evidence type="ECO:0000313" key="3">
    <source>
        <dbReference type="Proteomes" id="UP000760860"/>
    </source>
</evidence>
<dbReference type="AlphaFoldDB" id="A0A8T1H8D1"/>
<comment type="caution">
    <text evidence="2">The sequence shown here is derived from an EMBL/GenBank/DDBJ whole genome shotgun (WGS) entry which is preliminary data.</text>
</comment>
<evidence type="ECO:0000313" key="2">
    <source>
        <dbReference type="EMBL" id="KAG3208309.1"/>
    </source>
</evidence>
<name>A0A8T1H8D1_9STRA</name>
<accession>A0A8T1H8D1</accession>
<organism evidence="2 3">
    <name type="scientific">Phytophthora cactorum</name>
    <dbReference type="NCBI Taxonomy" id="29920"/>
    <lineage>
        <taxon>Eukaryota</taxon>
        <taxon>Sar</taxon>
        <taxon>Stramenopiles</taxon>
        <taxon>Oomycota</taxon>
        <taxon>Peronosporomycetes</taxon>
        <taxon>Peronosporales</taxon>
        <taxon>Peronosporaceae</taxon>
        <taxon>Phytophthora</taxon>
    </lineage>
</organism>